<proteinExistence type="predicted"/>
<evidence type="ECO:0000313" key="3">
    <source>
        <dbReference type="Proteomes" id="UP000466442"/>
    </source>
</evidence>
<dbReference type="AlphaFoldDB" id="A0A8S9WYS0"/>
<evidence type="ECO:0000256" key="1">
    <source>
        <dbReference type="SAM" id="MobiDB-lite"/>
    </source>
</evidence>
<protein>
    <submittedName>
        <fullName evidence="2">Uncharacterized protein</fullName>
    </submittedName>
</protein>
<keyword evidence="3" id="KW-1185">Reference proteome</keyword>
<feature type="compositionally biased region" description="Polar residues" evidence="1">
    <location>
        <begin position="1"/>
        <end position="10"/>
    </location>
</feature>
<gene>
    <name evidence="2" type="ORF">GE061_005393</name>
</gene>
<sequence>MDESGVQTVPNKLPKHVAPTGKRDVSKNIAAKHGPTVTAVCAMSAVGHYVPPLFIYSRLDLLLIKVSPVGCSMSGRYSWEVLTRAQGSGYLRRHTPVPSFLGGQGPVGQGFKVGFRCEAFLEGHDGKFLRAAVVRG</sequence>
<accession>A0A8S9WYS0</accession>
<organism evidence="2 3">
    <name type="scientific">Apolygus lucorum</name>
    <name type="common">Small green plant bug</name>
    <name type="synonym">Lygocoris lucorum</name>
    <dbReference type="NCBI Taxonomy" id="248454"/>
    <lineage>
        <taxon>Eukaryota</taxon>
        <taxon>Metazoa</taxon>
        <taxon>Ecdysozoa</taxon>
        <taxon>Arthropoda</taxon>
        <taxon>Hexapoda</taxon>
        <taxon>Insecta</taxon>
        <taxon>Pterygota</taxon>
        <taxon>Neoptera</taxon>
        <taxon>Paraneoptera</taxon>
        <taxon>Hemiptera</taxon>
        <taxon>Heteroptera</taxon>
        <taxon>Panheteroptera</taxon>
        <taxon>Cimicomorpha</taxon>
        <taxon>Miridae</taxon>
        <taxon>Mirini</taxon>
        <taxon>Apolygus</taxon>
    </lineage>
</organism>
<feature type="region of interest" description="Disordered" evidence="1">
    <location>
        <begin position="1"/>
        <end position="22"/>
    </location>
</feature>
<dbReference type="Proteomes" id="UP000466442">
    <property type="component" value="Unassembled WGS sequence"/>
</dbReference>
<dbReference type="EMBL" id="WIXP02000013">
    <property type="protein sequence ID" value="KAF6200946.1"/>
    <property type="molecule type" value="Genomic_DNA"/>
</dbReference>
<reference evidence="2" key="1">
    <citation type="journal article" date="2021" name="Mol. Ecol. Resour.">
        <title>Apolygus lucorum genome provides insights into omnivorousness and mesophyll feeding.</title>
        <authorList>
            <person name="Liu Y."/>
            <person name="Liu H."/>
            <person name="Wang H."/>
            <person name="Huang T."/>
            <person name="Liu B."/>
            <person name="Yang B."/>
            <person name="Yin L."/>
            <person name="Li B."/>
            <person name="Zhang Y."/>
            <person name="Zhang S."/>
            <person name="Jiang F."/>
            <person name="Zhang X."/>
            <person name="Ren Y."/>
            <person name="Wang B."/>
            <person name="Wang S."/>
            <person name="Lu Y."/>
            <person name="Wu K."/>
            <person name="Fan W."/>
            <person name="Wang G."/>
        </authorList>
    </citation>
    <scope>NUCLEOTIDE SEQUENCE</scope>
    <source>
        <strain evidence="2">12Hb</strain>
    </source>
</reference>
<name>A0A8S9WYS0_APOLU</name>
<evidence type="ECO:0000313" key="2">
    <source>
        <dbReference type="EMBL" id="KAF6200946.1"/>
    </source>
</evidence>
<dbReference type="OrthoDB" id="6584360at2759"/>
<comment type="caution">
    <text evidence="2">The sequence shown here is derived from an EMBL/GenBank/DDBJ whole genome shotgun (WGS) entry which is preliminary data.</text>
</comment>